<dbReference type="InterPro" id="IPR057670">
    <property type="entry name" value="SH3_retrovirus"/>
</dbReference>
<feature type="domain" description="Integrase catalytic" evidence="6">
    <location>
        <begin position="169"/>
        <end position="334"/>
    </location>
</feature>
<dbReference type="GO" id="GO:0015074">
    <property type="term" value="P:DNA integration"/>
    <property type="evidence" value="ECO:0007669"/>
    <property type="project" value="InterPro"/>
</dbReference>
<evidence type="ECO:0000256" key="4">
    <source>
        <dbReference type="ARBA" id="ARBA00022801"/>
    </source>
</evidence>
<dbReference type="InterPro" id="IPR013103">
    <property type="entry name" value="RVT_2"/>
</dbReference>
<dbReference type="Pfam" id="PF25597">
    <property type="entry name" value="SH3_retrovirus"/>
    <property type="match status" value="1"/>
</dbReference>
<dbReference type="Pfam" id="PF22936">
    <property type="entry name" value="Pol_BBD"/>
    <property type="match status" value="1"/>
</dbReference>
<keyword evidence="4" id="KW-0378">Hydrolase</keyword>
<feature type="non-terminal residue" evidence="7">
    <location>
        <position position="1"/>
    </location>
</feature>
<dbReference type="SUPFAM" id="SSF56672">
    <property type="entry name" value="DNA/RNA polymerases"/>
    <property type="match status" value="1"/>
</dbReference>
<dbReference type="InterPro" id="IPR036397">
    <property type="entry name" value="RNaseH_sf"/>
</dbReference>
<dbReference type="InterPro" id="IPR054722">
    <property type="entry name" value="PolX-like_BBD"/>
</dbReference>
<dbReference type="GO" id="GO:0046872">
    <property type="term" value="F:metal ion binding"/>
    <property type="evidence" value="ECO:0007669"/>
    <property type="project" value="UniProtKB-KW"/>
</dbReference>
<accession>A0A1Y1IVX6</accession>
<dbReference type="PANTHER" id="PTHR42648:SF28">
    <property type="entry name" value="TRANSPOSON-ENCODED PROTEIN WITH RIBONUCLEASE H-LIKE AND RETROVIRUS ZINC FINGER-LIKE DOMAINS"/>
    <property type="match status" value="1"/>
</dbReference>
<organism evidence="7 8">
    <name type="scientific">Klebsormidium nitens</name>
    <name type="common">Green alga</name>
    <name type="synonym">Ulothrix nitens</name>
    <dbReference type="NCBI Taxonomy" id="105231"/>
    <lineage>
        <taxon>Eukaryota</taxon>
        <taxon>Viridiplantae</taxon>
        <taxon>Streptophyta</taxon>
        <taxon>Klebsormidiophyceae</taxon>
        <taxon>Klebsormidiales</taxon>
        <taxon>Klebsormidiaceae</taxon>
        <taxon>Klebsormidium</taxon>
    </lineage>
</organism>
<evidence type="ECO:0000259" key="6">
    <source>
        <dbReference type="PROSITE" id="PS50994"/>
    </source>
</evidence>
<gene>
    <name evidence="7" type="ORF">KFL_016490010</name>
</gene>
<evidence type="ECO:0000256" key="1">
    <source>
        <dbReference type="ARBA" id="ARBA00022670"/>
    </source>
</evidence>
<evidence type="ECO:0000313" key="8">
    <source>
        <dbReference type="Proteomes" id="UP000054558"/>
    </source>
</evidence>
<feature type="region of interest" description="Disordered" evidence="5">
    <location>
        <begin position="471"/>
        <end position="558"/>
    </location>
</feature>
<dbReference type="InterPro" id="IPR001584">
    <property type="entry name" value="Integrase_cat-core"/>
</dbReference>
<keyword evidence="1" id="KW-0645">Protease</keyword>
<dbReference type="InterPro" id="IPR043502">
    <property type="entry name" value="DNA/RNA_pol_sf"/>
</dbReference>
<keyword evidence="8" id="KW-1185">Reference proteome</keyword>
<dbReference type="STRING" id="105231.A0A1Y1IVX6"/>
<dbReference type="EMBL" id="DF238598">
    <property type="protein sequence ID" value="GAQ93561.1"/>
    <property type="molecule type" value="Genomic_DNA"/>
</dbReference>
<dbReference type="Proteomes" id="UP000054558">
    <property type="component" value="Unassembled WGS sequence"/>
</dbReference>
<keyword evidence="2" id="KW-0479">Metal-binding</keyword>
<dbReference type="GO" id="GO:0003676">
    <property type="term" value="F:nucleic acid binding"/>
    <property type="evidence" value="ECO:0007669"/>
    <property type="project" value="InterPro"/>
</dbReference>
<dbReference type="PROSITE" id="PS50994">
    <property type="entry name" value="INTEGRASE"/>
    <property type="match status" value="1"/>
</dbReference>
<evidence type="ECO:0000256" key="2">
    <source>
        <dbReference type="ARBA" id="ARBA00022723"/>
    </source>
</evidence>
<evidence type="ECO:0000256" key="5">
    <source>
        <dbReference type="SAM" id="MobiDB-lite"/>
    </source>
</evidence>
<reference evidence="7 8" key="1">
    <citation type="journal article" date="2014" name="Nat. Commun.">
        <title>Klebsormidium flaccidum genome reveals primary factors for plant terrestrial adaptation.</title>
        <authorList>
            <person name="Hori K."/>
            <person name="Maruyama F."/>
            <person name="Fujisawa T."/>
            <person name="Togashi T."/>
            <person name="Yamamoto N."/>
            <person name="Seo M."/>
            <person name="Sato S."/>
            <person name="Yamada T."/>
            <person name="Mori H."/>
            <person name="Tajima N."/>
            <person name="Moriyama T."/>
            <person name="Ikeuchi M."/>
            <person name="Watanabe M."/>
            <person name="Wada H."/>
            <person name="Kobayashi K."/>
            <person name="Saito M."/>
            <person name="Masuda T."/>
            <person name="Sasaki-Sekimoto Y."/>
            <person name="Mashiguchi K."/>
            <person name="Awai K."/>
            <person name="Shimojima M."/>
            <person name="Masuda S."/>
            <person name="Iwai M."/>
            <person name="Nobusawa T."/>
            <person name="Narise T."/>
            <person name="Kondo S."/>
            <person name="Saito H."/>
            <person name="Sato R."/>
            <person name="Murakawa M."/>
            <person name="Ihara Y."/>
            <person name="Oshima-Yamada Y."/>
            <person name="Ohtaka K."/>
            <person name="Satoh M."/>
            <person name="Sonobe K."/>
            <person name="Ishii M."/>
            <person name="Ohtani R."/>
            <person name="Kanamori-Sato M."/>
            <person name="Honoki R."/>
            <person name="Miyazaki D."/>
            <person name="Mochizuki H."/>
            <person name="Umetsu J."/>
            <person name="Higashi K."/>
            <person name="Shibata D."/>
            <person name="Kamiya Y."/>
            <person name="Sato N."/>
            <person name="Nakamura Y."/>
            <person name="Tabata S."/>
            <person name="Ida S."/>
            <person name="Kurokawa K."/>
            <person name="Ohta H."/>
        </authorList>
    </citation>
    <scope>NUCLEOTIDE SEQUENCE [LARGE SCALE GENOMIC DNA]</scope>
    <source>
        <strain evidence="7 8">NIES-2285</strain>
    </source>
</reference>
<name>A0A1Y1IVX6_KLENI</name>
<dbReference type="Pfam" id="PF07727">
    <property type="entry name" value="RVT_2"/>
    <property type="match status" value="1"/>
</dbReference>
<dbReference type="Gene3D" id="3.30.420.10">
    <property type="entry name" value="Ribonuclease H-like superfamily/Ribonuclease H"/>
    <property type="match status" value="1"/>
</dbReference>
<dbReference type="InterPro" id="IPR025724">
    <property type="entry name" value="GAG-pre-integrase_dom"/>
</dbReference>
<dbReference type="GO" id="GO:0004190">
    <property type="term" value="F:aspartic-type endopeptidase activity"/>
    <property type="evidence" value="ECO:0007669"/>
    <property type="project" value="UniProtKB-KW"/>
</dbReference>
<dbReference type="CDD" id="cd09272">
    <property type="entry name" value="RNase_HI_RT_Ty1"/>
    <property type="match status" value="1"/>
</dbReference>
<protein>
    <recommendedName>
        <fullName evidence="6">Integrase catalytic domain-containing protein</fullName>
    </recommendedName>
</protein>
<dbReference type="OrthoDB" id="539220at2759"/>
<keyword evidence="3" id="KW-0064">Aspartyl protease</keyword>
<dbReference type="OMA" id="APMRYAN"/>
<dbReference type="AlphaFoldDB" id="A0A1Y1IVX6"/>
<dbReference type="InterPro" id="IPR012337">
    <property type="entry name" value="RNaseH-like_sf"/>
</dbReference>
<dbReference type="SUPFAM" id="SSF53098">
    <property type="entry name" value="Ribonuclease H-like"/>
    <property type="match status" value="1"/>
</dbReference>
<evidence type="ECO:0000256" key="3">
    <source>
        <dbReference type="ARBA" id="ARBA00022750"/>
    </source>
</evidence>
<dbReference type="PANTHER" id="PTHR42648">
    <property type="entry name" value="TRANSPOSASE, PUTATIVE-RELATED"/>
    <property type="match status" value="1"/>
</dbReference>
<feature type="non-terminal residue" evidence="7">
    <location>
        <position position="1062"/>
    </location>
</feature>
<sequence>VAGRITFGDGEALYAEGEGTVELLCKVPGGEQLVTLTDVKYVPGVPVNLFSVSRAQVSGAEVVFRQGRSQVLLDGDVMMEARLSEGVYVVELAGAVCNVVKSESATLWHRRLGHAGFETLAKMAENGCVKGVGVSADEFRGELTRVCEPCVMGKQTRTPFPAKRESATVVEKPLDLVHTDVCGPMPEESKGGSRFFVTVLDDYSKLSVVTPIRKESEVKDVLEGVFNRLETETGNRVKSVQSDRGSEYLNKEIKQMYRSRGIIQRTTARYSPEENGAAEALNRRLEERTRAMLEDSGLPERMWAEAVVSANYTRNRTLVKEHGKTPFEMLTGRKPDLSRMRVWGAPAYMHVPKGLRTKLKPVSEKGWFVGYEPDSTGYRFLRKKDGAILVTRDLIVDEGVAAGSVVEDEVAEPKSEKPTGGTEPGESAPQAEKLEVVEEIDLRSDDEGEDGKRYPTRVRVAPMRYANVARARGGDTWQTEDTSVVVEPSSDAGKEQGGARGLSRVSPPVSAGAGATPKGEASAGTLGEGHSAQNTSEGRNGAKTYIPPLETPSEGLGLKEPQSYQEAVGGEQSEIWRQSMDDEMRSLLENGTWELVPKPEGVKPVPMKWVYKIKRDAAGNIERFKSRLVAKGFLQRQGVDFEEVYAPVSKHTTLRALLGVVAARDLELHQLDVKTAFLNGELEEEIYMQQPQGYEQGGPETVCRLKKTIYGLRQAPRAWHQKLKTELGEIEFRASESDAALFTGVIDGERVWVVVWVDDILIAAKGEQRLAKVKAHLSEKFDVRDLGPAEYFLGMELTRDRRARTIKLTQKKLTKELLGRYGLEAAKARSTPLSSGEKLQREGDPLDTGKYPYSELVGSLLYLSVCTRPDIAQAVGALARYMAGPTEEHWRAALGVARYLSGTAELGVTFGGSAEPLVGYADADYAGDVDSRRSTTGYVFLVYGGAASWSSRLQPTVAASTVEAEYMSAASAAKEALWLKKLCGDLELPGGVVQIYGDNQGALQLLKHPIASQRTKHIDVLHHFVRERVARGELRYEYIPTKQMVADVFTKPLDPGQFRACR</sequence>
<evidence type="ECO:0000313" key="7">
    <source>
        <dbReference type="EMBL" id="GAQ93561.1"/>
    </source>
</evidence>
<feature type="region of interest" description="Disordered" evidence="5">
    <location>
        <begin position="406"/>
        <end position="434"/>
    </location>
</feature>
<dbReference type="InterPro" id="IPR039537">
    <property type="entry name" value="Retrotran_Ty1/copia-like"/>
</dbReference>
<proteinExistence type="predicted"/>
<dbReference type="Pfam" id="PF00665">
    <property type="entry name" value="rve"/>
    <property type="match status" value="1"/>
</dbReference>
<dbReference type="Pfam" id="PF13976">
    <property type="entry name" value="gag_pre-integrs"/>
    <property type="match status" value="1"/>
</dbReference>
<dbReference type="GO" id="GO:0006508">
    <property type="term" value="P:proteolysis"/>
    <property type="evidence" value="ECO:0007669"/>
    <property type="project" value="UniProtKB-KW"/>
</dbReference>